<accession>T1CAB7</accession>
<proteinExistence type="predicted"/>
<sequence>TLLAPAAHAQWAVFDATNYATALQEFGELEQMYTTAVETRDQIVSAYNLAYQMSQMPPDMAMRYASQFSSWTDLAAPDVYGNTAAWINALNLGGQTQALAAYTSSVLQAQPYPASALAMQDANTQSVIQNQVGTSELAQGTTTSTLSTLGTIRSNSQALAQKLANLDADTYSTDPSQQSEMAVLGKINTATLLQIHSQQDTNQILAASVQQQLVAQKQQIDTQNRAINEAIYFQQNFPNTMQQITGGV</sequence>
<name>T1CAB7_9ZZZZ</name>
<reference evidence="1" key="2">
    <citation type="journal article" date="2014" name="ISME J.">
        <title>Microbial stratification in low pH oxic and suboxic macroscopic growths along an acid mine drainage.</title>
        <authorList>
            <person name="Mendez-Garcia C."/>
            <person name="Mesa V."/>
            <person name="Sprenger R.R."/>
            <person name="Richter M."/>
            <person name="Diez M.S."/>
            <person name="Solano J."/>
            <person name="Bargiela R."/>
            <person name="Golyshina O.V."/>
            <person name="Manteca A."/>
            <person name="Ramos J.L."/>
            <person name="Gallego J.R."/>
            <person name="Llorente I."/>
            <person name="Martins Dos Santos V.A."/>
            <person name="Jensen O.N."/>
            <person name="Pelaez A.I."/>
            <person name="Sanchez J."/>
            <person name="Ferrer M."/>
        </authorList>
    </citation>
    <scope>NUCLEOTIDE SEQUENCE</scope>
</reference>
<dbReference type="AlphaFoldDB" id="T1CAB7"/>
<gene>
    <name evidence="1" type="ORF">B1A_09137</name>
</gene>
<dbReference type="EMBL" id="AUZX01006508">
    <property type="protein sequence ID" value="EQD63425.1"/>
    <property type="molecule type" value="Genomic_DNA"/>
</dbReference>
<feature type="non-terminal residue" evidence="1">
    <location>
        <position position="1"/>
    </location>
</feature>
<feature type="non-terminal residue" evidence="1">
    <location>
        <position position="248"/>
    </location>
</feature>
<evidence type="ECO:0000313" key="1">
    <source>
        <dbReference type="EMBL" id="EQD63425.1"/>
    </source>
</evidence>
<comment type="caution">
    <text evidence="1">The sequence shown here is derived from an EMBL/GenBank/DDBJ whole genome shotgun (WGS) entry which is preliminary data.</text>
</comment>
<organism evidence="1">
    <name type="scientific">mine drainage metagenome</name>
    <dbReference type="NCBI Taxonomy" id="410659"/>
    <lineage>
        <taxon>unclassified sequences</taxon>
        <taxon>metagenomes</taxon>
        <taxon>ecological metagenomes</taxon>
    </lineage>
</organism>
<protein>
    <submittedName>
        <fullName evidence="1">Uncharacterized protein</fullName>
    </submittedName>
</protein>
<reference evidence="1" key="1">
    <citation type="submission" date="2013-08" db="EMBL/GenBank/DDBJ databases">
        <authorList>
            <person name="Mendez C."/>
            <person name="Richter M."/>
            <person name="Ferrer M."/>
            <person name="Sanchez J."/>
        </authorList>
    </citation>
    <scope>NUCLEOTIDE SEQUENCE</scope>
</reference>